<evidence type="ECO:0000256" key="6">
    <source>
        <dbReference type="ARBA" id="ARBA00023136"/>
    </source>
</evidence>
<feature type="region of interest" description="Disordered" evidence="10">
    <location>
        <begin position="34"/>
        <end position="59"/>
    </location>
</feature>
<dbReference type="PROSITE" id="PS00803">
    <property type="entry name" value="CALRETICULIN_1"/>
    <property type="match status" value="1"/>
</dbReference>
<keyword evidence="4 9" id="KW-0256">Endoplasmic reticulum</keyword>
<dbReference type="Gene3D" id="2.60.120.200">
    <property type="match status" value="1"/>
</dbReference>
<evidence type="ECO:0000256" key="10">
    <source>
        <dbReference type="SAM" id="MobiDB-lite"/>
    </source>
</evidence>
<feature type="chain" id="PRO_5023159548" description="Calnexin" evidence="9">
    <location>
        <begin position="19"/>
        <end position="607"/>
    </location>
</feature>
<sequence>MKFSQLALSALVAASVKASIDIDQDLNFDDVIAPKAGNPKMNVKSSRPKEEKPKIEHPPFEPLAAPKGALFFEQFTDDTAGRWKASNAVKAGTDGEFSYVGKWAIEEPTVFPGFKGDKGLVVKSPAAHHAISAKFNKPIDNKDNTLVVQYEVKLQKTLECGGAYIKLLSENEKLHAEEFSNDTPYQVMFGPDKCGSTNKVHFIIRRKNPKTGEYEEKHLKNPPPARLNNLSNLYTLIIKPTQDFEIRIDGKVVRAGNLLDEGVLLPSLSPPKEVDDPNDTKPEDWVDDVTIPDPENAIKPEDWDEDAPAKIPDPKSVKPADWDEELPLYIPDPEAKKPEDWDDEEDGEFVAPEIENPECATHGCGPWKAPLVPNPDYKGKWVQPRIPNPDYKGEWAPKLIPNPDYYEDKTPSDLEPIGAVGIELWTMQNNILFDNFYFGHSVEEAEFVGNKTFVPKLAIEQAEENAKAESIKPKDDKPRKSYPTRLDHFKDDPVDFVVETARHFILNFSLDPVETIKADPLVFLAFVASGFTLFAVFFGILGAIGFLFKSLIFGSSKKPAASDKKKVEPVEKKEGEVEKKNKKEDEASTSSKATETTAVKRATKEDE</sequence>
<evidence type="ECO:0000256" key="5">
    <source>
        <dbReference type="ARBA" id="ARBA00022989"/>
    </source>
</evidence>
<dbReference type="PROSITE" id="PS00805">
    <property type="entry name" value="CALRETICULIN_REPEAT"/>
    <property type="match status" value="1"/>
</dbReference>
<evidence type="ECO:0000256" key="4">
    <source>
        <dbReference type="ARBA" id="ARBA00022824"/>
    </source>
</evidence>
<feature type="region of interest" description="Disordered" evidence="10">
    <location>
        <begin position="263"/>
        <end position="320"/>
    </location>
</feature>
<gene>
    <name evidence="11" type="ORF">SAPINGB_P003676</name>
</gene>
<feature type="compositionally biased region" description="Basic and acidic residues" evidence="10">
    <location>
        <begin position="560"/>
        <end position="586"/>
    </location>
</feature>
<dbReference type="GeneID" id="43582492"/>
<dbReference type="Proteomes" id="UP000398389">
    <property type="component" value="Unassembled WGS sequence"/>
</dbReference>
<evidence type="ECO:0000256" key="1">
    <source>
        <dbReference type="ARBA" id="ARBA00004115"/>
    </source>
</evidence>
<dbReference type="GO" id="GO:0051082">
    <property type="term" value="F:unfolded protein binding"/>
    <property type="evidence" value="ECO:0007669"/>
    <property type="project" value="InterPro"/>
</dbReference>
<dbReference type="InterPro" id="IPR001580">
    <property type="entry name" value="Calret/calnex"/>
</dbReference>
<dbReference type="PRINTS" id="PR00626">
    <property type="entry name" value="CALRETICULIN"/>
</dbReference>
<reference evidence="11 12" key="1">
    <citation type="submission" date="2019-09" db="EMBL/GenBank/DDBJ databases">
        <authorList>
            <person name="Brejova B."/>
        </authorList>
    </citation>
    <scope>NUCLEOTIDE SEQUENCE [LARGE SCALE GENOMIC DNA]</scope>
</reference>
<dbReference type="PANTHER" id="PTHR11073:SF1">
    <property type="entry name" value="CALNEXIN 14D-RELATED"/>
    <property type="match status" value="1"/>
</dbReference>
<comment type="similarity">
    <text evidence="2 9">Belongs to the calreticulin family.</text>
</comment>
<dbReference type="GO" id="GO:0006457">
    <property type="term" value="P:protein folding"/>
    <property type="evidence" value="ECO:0007669"/>
    <property type="project" value="InterPro"/>
</dbReference>
<keyword evidence="7 9" id="KW-0143">Chaperone</keyword>
<evidence type="ECO:0008006" key="13">
    <source>
        <dbReference type="Google" id="ProtNLM"/>
    </source>
</evidence>
<evidence type="ECO:0000256" key="2">
    <source>
        <dbReference type="ARBA" id="ARBA00010983"/>
    </source>
</evidence>
<dbReference type="FunFam" id="2.10.250.10:FF:000001">
    <property type="entry name" value="Calnexin homolog"/>
    <property type="match status" value="1"/>
</dbReference>
<feature type="compositionally biased region" description="Basic and acidic residues" evidence="10">
    <location>
        <begin position="47"/>
        <end position="59"/>
    </location>
</feature>
<dbReference type="SUPFAM" id="SSF49899">
    <property type="entry name" value="Concanavalin A-like lectins/glucanases"/>
    <property type="match status" value="2"/>
</dbReference>
<feature type="disulfide bond" evidence="8">
    <location>
        <begin position="160"/>
        <end position="194"/>
    </location>
</feature>
<evidence type="ECO:0000256" key="7">
    <source>
        <dbReference type="ARBA" id="ARBA00023186"/>
    </source>
</evidence>
<dbReference type="OrthoDB" id="1938156at2759"/>
<dbReference type="Pfam" id="PF00262">
    <property type="entry name" value="Calreticulin"/>
    <property type="match status" value="1"/>
</dbReference>
<feature type="signal peptide" evidence="9">
    <location>
        <begin position="1"/>
        <end position="18"/>
    </location>
</feature>
<feature type="region of interest" description="Disordered" evidence="10">
    <location>
        <begin position="465"/>
        <end position="484"/>
    </location>
</feature>
<keyword evidence="12" id="KW-1185">Reference proteome</keyword>
<dbReference type="PANTHER" id="PTHR11073">
    <property type="entry name" value="CALRETICULIN AND CALNEXIN"/>
    <property type="match status" value="1"/>
</dbReference>
<dbReference type="GO" id="GO:0005509">
    <property type="term" value="F:calcium ion binding"/>
    <property type="evidence" value="ECO:0007669"/>
    <property type="project" value="InterPro"/>
</dbReference>
<dbReference type="RefSeq" id="XP_031854283.1">
    <property type="nucleotide sequence ID" value="XM_031998392.1"/>
</dbReference>
<organism evidence="11 12">
    <name type="scientific">Magnusiomyces paraingens</name>
    <dbReference type="NCBI Taxonomy" id="2606893"/>
    <lineage>
        <taxon>Eukaryota</taxon>
        <taxon>Fungi</taxon>
        <taxon>Dikarya</taxon>
        <taxon>Ascomycota</taxon>
        <taxon>Saccharomycotina</taxon>
        <taxon>Dipodascomycetes</taxon>
        <taxon>Dipodascales</taxon>
        <taxon>Dipodascaceae</taxon>
        <taxon>Magnusiomyces</taxon>
    </lineage>
</organism>
<dbReference type="GO" id="GO:0036503">
    <property type="term" value="P:ERAD pathway"/>
    <property type="evidence" value="ECO:0007669"/>
    <property type="project" value="TreeGrafter"/>
</dbReference>
<keyword evidence="9" id="KW-0732">Signal</keyword>
<feature type="compositionally biased region" description="Low complexity" evidence="10">
    <location>
        <begin position="588"/>
        <end position="597"/>
    </location>
</feature>
<keyword evidence="3 9" id="KW-0812">Transmembrane</keyword>
<dbReference type="SUPFAM" id="SSF63887">
    <property type="entry name" value="P-domain of calnexin/calreticulin"/>
    <property type="match status" value="1"/>
</dbReference>
<evidence type="ECO:0000256" key="8">
    <source>
        <dbReference type="PIRSR" id="PIRSR601580-3"/>
    </source>
</evidence>
<feature type="compositionally biased region" description="Basic and acidic residues" evidence="10">
    <location>
        <begin position="272"/>
        <end position="284"/>
    </location>
</feature>
<dbReference type="InterPro" id="IPR013320">
    <property type="entry name" value="ConA-like_dom_sf"/>
</dbReference>
<dbReference type="Gene3D" id="2.10.250.10">
    <property type="entry name" value="Calreticulin/calnexin, P domain"/>
    <property type="match status" value="1"/>
</dbReference>
<protein>
    <recommendedName>
        <fullName evidence="13">Calnexin</fullName>
    </recommendedName>
</protein>
<keyword evidence="8" id="KW-1015">Disulfide bond</keyword>
<proteinExistence type="inferred from homology"/>
<keyword evidence="5 9" id="KW-1133">Transmembrane helix</keyword>
<evidence type="ECO:0000313" key="12">
    <source>
        <dbReference type="Proteomes" id="UP000398389"/>
    </source>
</evidence>
<evidence type="ECO:0000256" key="3">
    <source>
        <dbReference type="ARBA" id="ARBA00022692"/>
    </source>
</evidence>
<evidence type="ECO:0000313" key="11">
    <source>
        <dbReference type="EMBL" id="VVT53641.1"/>
    </source>
</evidence>
<keyword evidence="6 9" id="KW-0472">Membrane</keyword>
<dbReference type="AlphaFoldDB" id="A0A5E8BRF8"/>
<dbReference type="InterPro" id="IPR009033">
    <property type="entry name" value="Calreticulin/calnexin_P_dom_sf"/>
</dbReference>
<accession>A0A5E8BRF8</accession>
<feature type="transmembrane region" description="Helical" evidence="9">
    <location>
        <begin position="521"/>
        <end position="548"/>
    </location>
</feature>
<dbReference type="EMBL" id="CABVLU010000003">
    <property type="protein sequence ID" value="VVT53641.1"/>
    <property type="molecule type" value="Genomic_DNA"/>
</dbReference>
<dbReference type="InterPro" id="IPR018124">
    <property type="entry name" value="Calret/calnex_CS"/>
</dbReference>
<dbReference type="GO" id="GO:0005789">
    <property type="term" value="C:endoplasmic reticulum membrane"/>
    <property type="evidence" value="ECO:0007669"/>
    <property type="project" value="UniProtKB-SubCell"/>
</dbReference>
<dbReference type="PROSITE" id="PS00804">
    <property type="entry name" value="CALRETICULIN_2"/>
    <property type="match status" value="1"/>
</dbReference>
<comment type="subcellular location">
    <subcellularLocation>
        <location evidence="1">Endoplasmic reticulum membrane</location>
        <topology evidence="1">Single-pass type I membrane protein</topology>
    </subcellularLocation>
</comment>
<feature type="region of interest" description="Disordered" evidence="10">
    <location>
        <begin position="558"/>
        <end position="607"/>
    </location>
</feature>
<name>A0A5E8BRF8_9ASCO</name>
<evidence type="ECO:0000256" key="9">
    <source>
        <dbReference type="RuleBase" id="RU362126"/>
    </source>
</evidence>
<dbReference type="FunFam" id="2.60.120.200:FF:000011">
    <property type="entry name" value="Probable calnexin"/>
    <property type="match status" value="1"/>
</dbReference>